<dbReference type="VEuPathDB" id="FungiDB:AeMF1_021678"/>
<evidence type="ECO:0000313" key="4">
    <source>
        <dbReference type="Proteomes" id="UP000481153"/>
    </source>
</evidence>
<accession>A0A6G0W424</accession>
<protein>
    <submittedName>
        <fullName evidence="3">Uncharacterized protein</fullName>
    </submittedName>
</protein>
<organism evidence="3 4">
    <name type="scientific">Aphanomyces euteiches</name>
    <dbReference type="NCBI Taxonomy" id="100861"/>
    <lineage>
        <taxon>Eukaryota</taxon>
        <taxon>Sar</taxon>
        <taxon>Stramenopiles</taxon>
        <taxon>Oomycota</taxon>
        <taxon>Saprolegniomycetes</taxon>
        <taxon>Saprolegniales</taxon>
        <taxon>Verrucalvaceae</taxon>
        <taxon>Aphanomyces</taxon>
    </lineage>
</organism>
<gene>
    <name evidence="3" type="ORF">Ae201684_019243</name>
</gene>
<name>A0A6G0W424_9STRA</name>
<keyword evidence="4" id="KW-1185">Reference proteome</keyword>
<feature type="compositionally biased region" description="Polar residues" evidence="2">
    <location>
        <begin position="69"/>
        <end position="79"/>
    </location>
</feature>
<keyword evidence="1" id="KW-0175">Coiled coil</keyword>
<evidence type="ECO:0000313" key="3">
    <source>
        <dbReference type="EMBL" id="KAF0721019.1"/>
    </source>
</evidence>
<evidence type="ECO:0000256" key="2">
    <source>
        <dbReference type="SAM" id="MobiDB-lite"/>
    </source>
</evidence>
<evidence type="ECO:0000256" key="1">
    <source>
        <dbReference type="SAM" id="Coils"/>
    </source>
</evidence>
<feature type="coiled-coil region" evidence="1">
    <location>
        <begin position="306"/>
        <end position="375"/>
    </location>
</feature>
<feature type="coiled-coil region" evidence="1">
    <location>
        <begin position="453"/>
        <end position="530"/>
    </location>
</feature>
<comment type="caution">
    <text evidence="3">The sequence shown here is derived from an EMBL/GenBank/DDBJ whole genome shotgun (WGS) entry which is preliminary data.</text>
</comment>
<feature type="compositionally biased region" description="Basic and acidic residues" evidence="2">
    <location>
        <begin position="1"/>
        <end position="10"/>
    </location>
</feature>
<sequence length="588" mass="67668">MEEHSPEKPAEAPSLRASKKSVAMSTLTRRSARLKGNLPEFGLYEKPARTRKSVSKLSPLEISEERDSLSSIPSSTGSVASKREAEDDPDLSPQSLVPPKLPAVPSPSVVELENPGEIPPGSRSPVLQEHQDWDESNQDAGFYSIPEPFVEYPGDHDTSEGNLQILARFSDQAREESLVLYRQGFENLLVEQRLAQAAAYQRYTGMVETERNELRLENQEIRVLVTRILDQSRENEETRIKAFNDALGRLEETFSNQLEARVATIRESFERQWADREMEIRIRASNSFLDSAEFQIAVENAIMAERQTLQNRLLRSEVEKEEVAKELEQTRSNLALSVNRIRIMEDDGQNFRQRLSDLNAEKEGLLRSLTALQHQGRDLQIRAQDQHRDEMTRMRVDHQFDLERIRREAEDENAQLRAAHLEEIEQIRVASETQIPKIRAESKSASVESGSEVTRLAEVNQRLLDDLARLELQHKDWETERRELQQHLDDQEAAYAELEDELRIVKSQHEQDFRQAYEDYQKQLQSTKESGSGRQQEILVAEINRLSDLVNSHKNQAHEQAAKIEHLEMPIQTKSRLIYELEASLKRS</sequence>
<feature type="region of interest" description="Disordered" evidence="2">
    <location>
        <begin position="1"/>
        <end position="134"/>
    </location>
</feature>
<feature type="coiled-coil region" evidence="1">
    <location>
        <begin position="399"/>
        <end position="426"/>
    </location>
</feature>
<reference evidence="3 4" key="1">
    <citation type="submission" date="2019-07" db="EMBL/GenBank/DDBJ databases">
        <title>Genomics analysis of Aphanomyces spp. identifies a new class of oomycete effector associated with host adaptation.</title>
        <authorList>
            <person name="Gaulin E."/>
        </authorList>
    </citation>
    <scope>NUCLEOTIDE SEQUENCE [LARGE SCALE GENOMIC DNA]</scope>
    <source>
        <strain evidence="3 4">ATCC 201684</strain>
    </source>
</reference>
<dbReference type="Proteomes" id="UP000481153">
    <property type="component" value="Unassembled WGS sequence"/>
</dbReference>
<proteinExistence type="predicted"/>
<dbReference type="EMBL" id="VJMJ01000550">
    <property type="protein sequence ID" value="KAF0721019.1"/>
    <property type="molecule type" value="Genomic_DNA"/>
</dbReference>
<dbReference type="AlphaFoldDB" id="A0A6G0W424"/>